<evidence type="ECO:0000313" key="2">
    <source>
        <dbReference type="Proteomes" id="UP000639772"/>
    </source>
</evidence>
<dbReference type="EMBL" id="JADCNM010000003">
    <property type="protein sequence ID" value="KAG0489966.1"/>
    <property type="molecule type" value="Genomic_DNA"/>
</dbReference>
<name>A0A835RCV7_VANPL</name>
<proteinExistence type="predicted"/>
<sequence length="78" mass="8482">MTQAAPCHRGLRIGQQSRGGANACTQVLTLAGHGMPNEQQPAAAPRREARCRRPRRLGASYGVALPRQEHFLTSYVLS</sequence>
<organism evidence="1 2">
    <name type="scientific">Vanilla planifolia</name>
    <name type="common">Vanilla</name>
    <dbReference type="NCBI Taxonomy" id="51239"/>
    <lineage>
        <taxon>Eukaryota</taxon>
        <taxon>Viridiplantae</taxon>
        <taxon>Streptophyta</taxon>
        <taxon>Embryophyta</taxon>
        <taxon>Tracheophyta</taxon>
        <taxon>Spermatophyta</taxon>
        <taxon>Magnoliopsida</taxon>
        <taxon>Liliopsida</taxon>
        <taxon>Asparagales</taxon>
        <taxon>Orchidaceae</taxon>
        <taxon>Vanilloideae</taxon>
        <taxon>Vanilleae</taxon>
        <taxon>Vanilla</taxon>
    </lineage>
</organism>
<protein>
    <submittedName>
        <fullName evidence="1">Uncharacterized protein</fullName>
    </submittedName>
</protein>
<evidence type="ECO:0000313" key="1">
    <source>
        <dbReference type="EMBL" id="KAG0489966.1"/>
    </source>
</evidence>
<dbReference type="Proteomes" id="UP000639772">
    <property type="component" value="Chromosome 3"/>
</dbReference>
<accession>A0A835RCV7</accession>
<gene>
    <name evidence="1" type="ORF">HPP92_006829</name>
</gene>
<dbReference type="AlphaFoldDB" id="A0A835RCV7"/>
<comment type="caution">
    <text evidence="1">The sequence shown here is derived from an EMBL/GenBank/DDBJ whole genome shotgun (WGS) entry which is preliminary data.</text>
</comment>
<reference evidence="1 2" key="1">
    <citation type="journal article" date="2020" name="Nat. Food">
        <title>A phased Vanilla planifolia genome enables genetic improvement of flavour and production.</title>
        <authorList>
            <person name="Hasing T."/>
            <person name="Tang H."/>
            <person name="Brym M."/>
            <person name="Khazi F."/>
            <person name="Huang T."/>
            <person name="Chambers A.H."/>
        </authorList>
    </citation>
    <scope>NUCLEOTIDE SEQUENCE [LARGE SCALE GENOMIC DNA]</scope>
    <source>
        <tissue evidence="1">Leaf</tissue>
    </source>
</reference>